<reference evidence="1 2" key="1">
    <citation type="submission" date="2016-08" db="EMBL/GenBank/DDBJ databases">
        <title>Genome sequence of Clavibacter michiganensis subsp. michiganensis strain CASJ007.</title>
        <authorList>
            <person name="Thapa S.P."/>
            <person name="Coaker G."/>
        </authorList>
    </citation>
    <scope>NUCLEOTIDE SEQUENCE [LARGE SCALE GENOMIC DNA]</scope>
    <source>
        <strain evidence="1">CASJ007</strain>
    </source>
</reference>
<evidence type="ECO:0000313" key="1">
    <source>
        <dbReference type="EMBL" id="OUE01039.1"/>
    </source>
</evidence>
<organism evidence="1 2">
    <name type="scientific">Clavibacter michiganensis subsp. michiganensis</name>
    <dbReference type="NCBI Taxonomy" id="33013"/>
    <lineage>
        <taxon>Bacteria</taxon>
        <taxon>Bacillati</taxon>
        <taxon>Actinomycetota</taxon>
        <taxon>Actinomycetes</taxon>
        <taxon>Micrococcales</taxon>
        <taxon>Microbacteriaceae</taxon>
        <taxon>Clavibacter</taxon>
    </lineage>
</organism>
<proteinExistence type="predicted"/>
<sequence length="58" mass="6849">MLDRAQRRWRGSWKRRSPARERCTIHMGSWWLTMTTSPSGTERYAAFTASAMRAAMER</sequence>
<keyword evidence="2" id="KW-1185">Reference proteome</keyword>
<protein>
    <submittedName>
        <fullName evidence="1">Uncharacterized protein</fullName>
    </submittedName>
</protein>
<dbReference type="EMBL" id="MDHH01000004">
    <property type="protein sequence ID" value="OUE01039.1"/>
    <property type="molecule type" value="Genomic_DNA"/>
</dbReference>
<dbReference type="AlphaFoldDB" id="A0A251XF40"/>
<accession>A0A251XF40</accession>
<gene>
    <name evidence="1" type="ORF">CMMCAS07_16485</name>
</gene>
<dbReference type="Proteomes" id="UP000195062">
    <property type="component" value="Unassembled WGS sequence"/>
</dbReference>
<comment type="caution">
    <text evidence="1">The sequence shown here is derived from an EMBL/GenBank/DDBJ whole genome shotgun (WGS) entry which is preliminary data.</text>
</comment>
<evidence type="ECO:0000313" key="2">
    <source>
        <dbReference type="Proteomes" id="UP000195062"/>
    </source>
</evidence>
<name>A0A251XF40_CLAMM</name>